<dbReference type="InterPro" id="IPR056924">
    <property type="entry name" value="SH3_Tf2-1"/>
</dbReference>
<evidence type="ECO:0000313" key="4">
    <source>
        <dbReference type="Proteomes" id="UP001341281"/>
    </source>
</evidence>
<gene>
    <name evidence="3" type="ORF">U9M48_019699</name>
</gene>
<accession>A0AAQ3TCW5</accession>
<dbReference type="PANTHER" id="PTHR35046">
    <property type="entry name" value="ZINC KNUCKLE (CCHC-TYPE) FAMILY PROTEIN"/>
    <property type="match status" value="1"/>
</dbReference>
<dbReference type="AlphaFoldDB" id="A0AAQ3TCW5"/>
<feature type="domain" description="Tf2-1-like SH3-like" evidence="2">
    <location>
        <begin position="22"/>
        <end position="82"/>
    </location>
</feature>
<feature type="region of interest" description="Disordered" evidence="1">
    <location>
        <begin position="84"/>
        <end position="153"/>
    </location>
</feature>
<feature type="compositionally biased region" description="Basic and acidic residues" evidence="1">
    <location>
        <begin position="144"/>
        <end position="153"/>
    </location>
</feature>
<name>A0AAQ3TCW5_PASNO</name>
<dbReference type="PANTHER" id="PTHR35046:SF26">
    <property type="entry name" value="RNA-DIRECTED DNA POLYMERASE"/>
    <property type="match status" value="1"/>
</dbReference>
<dbReference type="Pfam" id="PF24626">
    <property type="entry name" value="SH3_Tf2-1"/>
    <property type="match status" value="1"/>
</dbReference>
<protein>
    <recommendedName>
        <fullName evidence="2">Tf2-1-like SH3-like domain-containing protein</fullName>
    </recommendedName>
</protein>
<keyword evidence="4" id="KW-1185">Reference proteome</keyword>
<reference evidence="3 4" key="1">
    <citation type="submission" date="2024-02" db="EMBL/GenBank/DDBJ databases">
        <title>High-quality chromosome-scale genome assembly of Pensacola bahiagrass (Paspalum notatum Flugge var. saurae).</title>
        <authorList>
            <person name="Vega J.M."/>
            <person name="Podio M."/>
            <person name="Orjuela J."/>
            <person name="Siena L.A."/>
            <person name="Pessino S.C."/>
            <person name="Combes M.C."/>
            <person name="Mariac C."/>
            <person name="Albertini E."/>
            <person name="Pupilli F."/>
            <person name="Ortiz J.P.A."/>
            <person name="Leblanc O."/>
        </authorList>
    </citation>
    <scope>NUCLEOTIDE SEQUENCE [LARGE SCALE GENOMIC DNA]</scope>
    <source>
        <strain evidence="3">R1</strain>
        <tissue evidence="3">Leaf</tissue>
    </source>
</reference>
<proteinExistence type="predicted"/>
<organism evidence="3 4">
    <name type="scientific">Paspalum notatum var. saurae</name>
    <dbReference type="NCBI Taxonomy" id="547442"/>
    <lineage>
        <taxon>Eukaryota</taxon>
        <taxon>Viridiplantae</taxon>
        <taxon>Streptophyta</taxon>
        <taxon>Embryophyta</taxon>
        <taxon>Tracheophyta</taxon>
        <taxon>Spermatophyta</taxon>
        <taxon>Magnoliopsida</taxon>
        <taxon>Liliopsida</taxon>
        <taxon>Poales</taxon>
        <taxon>Poaceae</taxon>
        <taxon>PACMAD clade</taxon>
        <taxon>Panicoideae</taxon>
        <taxon>Andropogonodae</taxon>
        <taxon>Paspaleae</taxon>
        <taxon>Paspalinae</taxon>
        <taxon>Paspalum</taxon>
    </lineage>
</organism>
<dbReference type="Proteomes" id="UP001341281">
    <property type="component" value="Chromosome 04"/>
</dbReference>
<dbReference type="EMBL" id="CP144748">
    <property type="protein sequence ID" value="WVZ71073.1"/>
    <property type="molecule type" value="Genomic_DNA"/>
</dbReference>
<evidence type="ECO:0000259" key="2">
    <source>
        <dbReference type="Pfam" id="PF24626"/>
    </source>
</evidence>
<sequence length="153" mass="17598">MNERYREAGNKGRKKINLEPDDLVWLHLRKDRFPDLRKSKLMPRADGPFKIIEKINDNAYKLELHLEFGVSPTFNIADLKPYLREEDELESRTTPLQEGEDDEDISPMLTSDTTSVVMHGPLTRARARQLNQQERNMKAMGTSKGEEDSKGGV</sequence>
<evidence type="ECO:0000256" key="1">
    <source>
        <dbReference type="SAM" id="MobiDB-lite"/>
    </source>
</evidence>
<evidence type="ECO:0000313" key="3">
    <source>
        <dbReference type="EMBL" id="WVZ71073.1"/>
    </source>
</evidence>